<evidence type="ECO:0000259" key="2">
    <source>
        <dbReference type="Pfam" id="PF02517"/>
    </source>
</evidence>
<keyword evidence="1" id="KW-0472">Membrane</keyword>
<evidence type="ECO:0000313" key="3">
    <source>
        <dbReference type="EMBL" id="MBA2226118.1"/>
    </source>
</evidence>
<keyword evidence="1" id="KW-1133">Transmembrane helix</keyword>
<dbReference type="AlphaFoldDB" id="A0A7V9ABK7"/>
<feature type="transmembrane region" description="Helical" evidence="1">
    <location>
        <begin position="197"/>
        <end position="226"/>
    </location>
</feature>
<dbReference type="InterPro" id="IPR003675">
    <property type="entry name" value="Rce1/LyrA-like_dom"/>
</dbReference>
<feature type="transmembrane region" description="Helical" evidence="1">
    <location>
        <begin position="57"/>
        <end position="76"/>
    </location>
</feature>
<evidence type="ECO:0000256" key="1">
    <source>
        <dbReference type="SAM" id="Phobius"/>
    </source>
</evidence>
<dbReference type="Pfam" id="PF02517">
    <property type="entry name" value="Rce1-like"/>
    <property type="match status" value="1"/>
</dbReference>
<feature type="domain" description="CAAX prenyl protease 2/Lysostaphin resistance protein A-like" evidence="2">
    <location>
        <begin position="129"/>
        <end position="228"/>
    </location>
</feature>
<keyword evidence="4" id="KW-1185">Reference proteome</keyword>
<keyword evidence="3" id="KW-0645">Protease</keyword>
<dbReference type="RefSeq" id="WP_194537543.1">
    <property type="nucleotide sequence ID" value="NZ_JACEFB010000004.1"/>
</dbReference>
<dbReference type="GO" id="GO:0008237">
    <property type="term" value="F:metallopeptidase activity"/>
    <property type="evidence" value="ECO:0007669"/>
    <property type="project" value="UniProtKB-KW"/>
</dbReference>
<dbReference type="EMBL" id="JACEFB010000004">
    <property type="protein sequence ID" value="MBA2226118.1"/>
    <property type="molecule type" value="Genomic_DNA"/>
</dbReference>
<keyword evidence="3" id="KW-0482">Metalloprotease</keyword>
<comment type="caution">
    <text evidence="3">The sequence shown here is derived from an EMBL/GenBank/DDBJ whole genome shotgun (WGS) entry which is preliminary data.</text>
</comment>
<name>A0A7V9ABK7_9BACT</name>
<reference evidence="3 4" key="1">
    <citation type="submission" date="2020-07" db="EMBL/GenBank/DDBJ databases">
        <title>Thermogemmata thermophila gen. nov., sp. nov., a novel moderate thermophilic planctomycete from a Kamchatka hot spring.</title>
        <authorList>
            <person name="Elcheninov A.G."/>
            <person name="Podosokorskaya O.A."/>
            <person name="Kovaleva O.L."/>
            <person name="Novikov A."/>
            <person name="Bonch-Osmolovskaya E.A."/>
            <person name="Toshchakov S.V."/>
            <person name="Kublanov I.V."/>
        </authorList>
    </citation>
    <scope>NUCLEOTIDE SEQUENCE [LARGE SCALE GENOMIC DNA]</scope>
    <source>
        <strain evidence="3 4">2918</strain>
    </source>
</reference>
<keyword evidence="3" id="KW-0378">Hydrolase</keyword>
<keyword evidence="1" id="KW-0812">Transmembrane</keyword>
<protein>
    <submittedName>
        <fullName evidence="3">CPBP family intramembrane metalloprotease</fullName>
    </submittedName>
</protein>
<sequence>MMLASGVRHPWPCLWFVGSLWLLYEAGLWRLSAQGQAVSRCGVDLWLRWLSEQSGMPVLSLAPALALAILAGSCFLRWKERPASTPAVLLAMLVESLIAALLLWWVSRNFDMICQRAGIALTVPGISFARLLTFLGAGVYEEIVFRFGLFGGTLLLLRLLFFPRLLAIPLAAIASALLFALAHHVGPWGEPWRQDYFLFRTAAGLYFTALYLFRGLGVAVGAHAAYDLLIGLSQQPAA</sequence>
<dbReference type="Proteomes" id="UP000542342">
    <property type="component" value="Unassembled WGS sequence"/>
</dbReference>
<gene>
    <name evidence="3" type="ORF">H0921_08075</name>
</gene>
<dbReference type="GO" id="GO:0080120">
    <property type="term" value="P:CAAX-box protein maturation"/>
    <property type="evidence" value="ECO:0007669"/>
    <property type="project" value="UniProtKB-ARBA"/>
</dbReference>
<proteinExistence type="predicted"/>
<feature type="transmembrane region" description="Helical" evidence="1">
    <location>
        <begin position="88"/>
        <end position="106"/>
    </location>
</feature>
<dbReference type="GO" id="GO:0004175">
    <property type="term" value="F:endopeptidase activity"/>
    <property type="evidence" value="ECO:0007669"/>
    <property type="project" value="UniProtKB-ARBA"/>
</dbReference>
<organism evidence="3 4">
    <name type="scientific">Thermogemmata fonticola</name>
    <dbReference type="NCBI Taxonomy" id="2755323"/>
    <lineage>
        <taxon>Bacteria</taxon>
        <taxon>Pseudomonadati</taxon>
        <taxon>Planctomycetota</taxon>
        <taxon>Planctomycetia</taxon>
        <taxon>Gemmatales</taxon>
        <taxon>Gemmataceae</taxon>
        <taxon>Thermogemmata</taxon>
    </lineage>
</organism>
<evidence type="ECO:0000313" key="4">
    <source>
        <dbReference type="Proteomes" id="UP000542342"/>
    </source>
</evidence>
<feature type="transmembrane region" description="Helical" evidence="1">
    <location>
        <begin position="167"/>
        <end position="185"/>
    </location>
</feature>
<dbReference type="GO" id="GO:0006508">
    <property type="term" value="P:proteolysis"/>
    <property type="evidence" value="ECO:0007669"/>
    <property type="project" value="UniProtKB-KW"/>
</dbReference>
<feature type="transmembrane region" description="Helical" evidence="1">
    <location>
        <begin position="118"/>
        <end position="136"/>
    </location>
</feature>
<accession>A0A7V9ABK7</accession>